<sequence length="126" mass="14147">MSLPSLQGTSCEMTISLSLSLFKAKTLIFNFPLSSILVRFLRRGAAHPQIVVVAPSHFLHFFNPNFLSNTQVPHSKVIKVKAIILNFHLNSILVRFLRRGAAHAQIMVVGMAPSHFLLFSNRNFFS</sequence>
<reference evidence="1 2" key="1">
    <citation type="submission" date="2024-01" db="EMBL/GenBank/DDBJ databases">
        <title>The genomes of 5 underutilized Papilionoideae crops provide insights into root nodulation and disease resistanc.</title>
        <authorList>
            <person name="Jiang F."/>
        </authorList>
    </citation>
    <scope>NUCLEOTIDE SEQUENCE [LARGE SCALE GENOMIC DNA]</scope>
    <source>
        <strain evidence="1">LVBAO_FW01</strain>
        <tissue evidence="1">Leaves</tissue>
    </source>
</reference>
<evidence type="ECO:0000313" key="2">
    <source>
        <dbReference type="Proteomes" id="UP001367508"/>
    </source>
</evidence>
<dbReference type="AlphaFoldDB" id="A0AAN9LWD7"/>
<accession>A0AAN9LWD7</accession>
<name>A0AAN9LWD7_CANGL</name>
<gene>
    <name evidence="1" type="ORF">VNO77_12537</name>
</gene>
<comment type="caution">
    <text evidence="1">The sequence shown here is derived from an EMBL/GenBank/DDBJ whole genome shotgun (WGS) entry which is preliminary data.</text>
</comment>
<dbReference type="Proteomes" id="UP001367508">
    <property type="component" value="Unassembled WGS sequence"/>
</dbReference>
<organism evidence="1 2">
    <name type="scientific">Canavalia gladiata</name>
    <name type="common">Sword bean</name>
    <name type="synonym">Dolichos gladiatus</name>
    <dbReference type="NCBI Taxonomy" id="3824"/>
    <lineage>
        <taxon>Eukaryota</taxon>
        <taxon>Viridiplantae</taxon>
        <taxon>Streptophyta</taxon>
        <taxon>Embryophyta</taxon>
        <taxon>Tracheophyta</taxon>
        <taxon>Spermatophyta</taxon>
        <taxon>Magnoliopsida</taxon>
        <taxon>eudicotyledons</taxon>
        <taxon>Gunneridae</taxon>
        <taxon>Pentapetalae</taxon>
        <taxon>rosids</taxon>
        <taxon>fabids</taxon>
        <taxon>Fabales</taxon>
        <taxon>Fabaceae</taxon>
        <taxon>Papilionoideae</taxon>
        <taxon>50 kb inversion clade</taxon>
        <taxon>NPAAA clade</taxon>
        <taxon>indigoferoid/millettioid clade</taxon>
        <taxon>Phaseoleae</taxon>
        <taxon>Canavalia</taxon>
    </lineage>
</organism>
<proteinExistence type="predicted"/>
<evidence type="ECO:0000313" key="1">
    <source>
        <dbReference type="EMBL" id="KAK7343635.1"/>
    </source>
</evidence>
<keyword evidence="2" id="KW-1185">Reference proteome</keyword>
<protein>
    <submittedName>
        <fullName evidence="1">Uncharacterized protein</fullName>
    </submittedName>
</protein>
<dbReference type="EMBL" id="JAYMYQ010000003">
    <property type="protein sequence ID" value="KAK7343635.1"/>
    <property type="molecule type" value="Genomic_DNA"/>
</dbReference>